<sequence length="166" mass="19771">MQIYEPLQKLSRIFLLKIAFILFFSLCELYNVLQNRIININSIQIVSNELHLMTNDPINQDTVILCDKTSHFIAQYKTFFNSFQENQTKAHYIEFIYQDQYHRIPIYEGIKCIQIKEFFKTCLKTTIQLCSINKTSKFQMIVPDLFELAKFANLYCYKIVVDNLLK</sequence>
<name>A0ABP1H942_9EUKA</name>
<reference evidence="2 3" key="1">
    <citation type="submission" date="2024-07" db="EMBL/GenBank/DDBJ databases">
        <authorList>
            <person name="Akdeniz Z."/>
        </authorList>
    </citation>
    <scope>NUCLEOTIDE SEQUENCE [LARGE SCALE GENOMIC DNA]</scope>
</reference>
<keyword evidence="1" id="KW-0812">Transmembrane</keyword>
<organism evidence="2 3">
    <name type="scientific">Hexamita inflata</name>
    <dbReference type="NCBI Taxonomy" id="28002"/>
    <lineage>
        <taxon>Eukaryota</taxon>
        <taxon>Metamonada</taxon>
        <taxon>Diplomonadida</taxon>
        <taxon>Hexamitidae</taxon>
        <taxon>Hexamitinae</taxon>
        <taxon>Hexamita</taxon>
    </lineage>
</organism>
<protein>
    <submittedName>
        <fullName evidence="2">Hypothetical_protein</fullName>
    </submittedName>
</protein>
<evidence type="ECO:0000313" key="2">
    <source>
        <dbReference type="EMBL" id="CAL5989182.1"/>
    </source>
</evidence>
<accession>A0ABP1H942</accession>
<evidence type="ECO:0000313" key="3">
    <source>
        <dbReference type="Proteomes" id="UP001642409"/>
    </source>
</evidence>
<dbReference type="EMBL" id="CAXDID020000023">
    <property type="protein sequence ID" value="CAL5989182.1"/>
    <property type="molecule type" value="Genomic_DNA"/>
</dbReference>
<feature type="transmembrane region" description="Helical" evidence="1">
    <location>
        <begin position="12"/>
        <end position="33"/>
    </location>
</feature>
<keyword evidence="3" id="KW-1185">Reference proteome</keyword>
<comment type="caution">
    <text evidence="2">The sequence shown here is derived from an EMBL/GenBank/DDBJ whole genome shotgun (WGS) entry which is preliminary data.</text>
</comment>
<evidence type="ECO:0000256" key="1">
    <source>
        <dbReference type="SAM" id="Phobius"/>
    </source>
</evidence>
<keyword evidence="1" id="KW-0472">Membrane</keyword>
<gene>
    <name evidence="2" type="ORF">HINF_LOCUS10738</name>
</gene>
<dbReference type="Proteomes" id="UP001642409">
    <property type="component" value="Unassembled WGS sequence"/>
</dbReference>
<proteinExistence type="predicted"/>
<keyword evidence="1" id="KW-1133">Transmembrane helix</keyword>